<dbReference type="InterPro" id="IPR000182">
    <property type="entry name" value="GNAT_dom"/>
</dbReference>
<comment type="caution">
    <text evidence="2">The sequence shown here is derived from an EMBL/GenBank/DDBJ whole genome shotgun (WGS) entry which is preliminary data.</text>
</comment>
<keyword evidence="3" id="KW-1185">Reference proteome</keyword>
<gene>
    <name evidence="2" type="ORF">JJQ90_14040</name>
</gene>
<dbReference type="Proteomes" id="UP000689967">
    <property type="component" value="Unassembled WGS sequence"/>
</dbReference>
<evidence type="ECO:0000313" key="2">
    <source>
        <dbReference type="EMBL" id="MBU8544837.1"/>
    </source>
</evidence>
<dbReference type="PANTHER" id="PTHR43792">
    <property type="entry name" value="GNAT FAMILY, PUTATIVE (AFU_ORTHOLOGUE AFUA_3G00765)-RELATED-RELATED"/>
    <property type="match status" value="1"/>
</dbReference>
<proteinExistence type="predicted"/>
<dbReference type="InterPro" id="IPR051531">
    <property type="entry name" value="N-acetyltransferase"/>
</dbReference>
<dbReference type="Pfam" id="PF13302">
    <property type="entry name" value="Acetyltransf_3"/>
    <property type="match status" value="1"/>
</dbReference>
<organism evidence="2 3">
    <name type="scientific">Falsiroseomonas oleicola</name>
    <dbReference type="NCBI Taxonomy" id="2801474"/>
    <lineage>
        <taxon>Bacteria</taxon>
        <taxon>Pseudomonadati</taxon>
        <taxon>Pseudomonadota</taxon>
        <taxon>Alphaproteobacteria</taxon>
        <taxon>Acetobacterales</taxon>
        <taxon>Roseomonadaceae</taxon>
        <taxon>Falsiroseomonas</taxon>
    </lineage>
</organism>
<sequence length="182" mass="20891">MDTIQTDRLILRNFRTTDAAGLLAYLHEPRAGCFLSEKLEDLAAAEAEAERRAASDQHVAVCLKGTEIPVGDMFCFLEEPDTFSVGWHFNADFGGRGFAVEAARALFTHLFDTRGARRLYAYVEESNARSWRLCEKLGMRREGLFVEFISFRTDEMGEPVYENTLQYAILRKEWRRPRPATR</sequence>
<accession>A0ABS6H807</accession>
<dbReference type="PROSITE" id="PS51186">
    <property type="entry name" value="GNAT"/>
    <property type="match status" value="1"/>
</dbReference>
<dbReference type="EMBL" id="JAERQM010000004">
    <property type="protein sequence ID" value="MBU8544837.1"/>
    <property type="molecule type" value="Genomic_DNA"/>
</dbReference>
<dbReference type="PANTHER" id="PTHR43792:SF1">
    <property type="entry name" value="N-ACETYLTRANSFERASE DOMAIN-CONTAINING PROTEIN"/>
    <property type="match status" value="1"/>
</dbReference>
<feature type="domain" description="N-acetyltransferase" evidence="1">
    <location>
        <begin position="9"/>
        <end position="161"/>
    </location>
</feature>
<name>A0ABS6H807_9PROT</name>
<evidence type="ECO:0000259" key="1">
    <source>
        <dbReference type="PROSITE" id="PS51186"/>
    </source>
</evidence>
<protein>
    <submittedName>
        <fullName evidence="2">GNAT family N-acetyltransferase</fullName>
    </submittedName>
</protein>
<evidence type="ECO:0000313" key="3">
    <source>
        <dbReference type="Proteomes" id="UP000689967"/>
    </source>
</evidence>
<dbReference type="RefSeq" id="WP_216876441.1">
    <property type="nucleotide sequence ID" value="NZ_JAERQM010000004.1"/>
</dbReference>
<reference evidence="2 3" key="1">
    <citation type="submission" date="2021-01" db="EMBL/GenBank/DDBJ databases">
        <title>Roseomonas sp. nov, a bacterium isolated from an oil production mixture in Yumen Oilfield.</title>
        <authorList>
            <person name="Wu D."/>
        </authorList>
    </citation>
    <scope>NUCLEOTIDE SEQUENCE [LARGE SCALE GENOMIC DNA]</scope>
    <source>
        <strain evidence="2 3">ROY-5-3</strain>
    </source>
</reference>